<comment type="caution">
    <text evidence="1">The sequence shown here is derived from an EMBL/GenBank/DDBJ whole genome shotgun (WGS) entry which is preliminary data.</text>
</comment>
<accession>A0ABU6T184</accession>
<gene>
    <name evidence="1" type="ORF">PIB30_113566</name>
</gene>
<sequence length="120" mass="13061">KPDMMAPSPQTVGSHTPFVMLTSLRISHPTICVAQIFPDRTGPQFQPVSSVLLLQHDHHGGSPRCSKPDMMAPSPRTVGSHTPFVMLTSLRISHPTICVAQIFPDRTGPQFQPVSSVLLL</sequence>
<evidence type="ECO:0000313" key="2">
    <source>
        <dbReference type="Proteomes" id="UP001341840"/>
    </source>
</evidence>
<protein>
    <submittedName>
        <fullName evidence="1">Uncharacterized protein</fullName>
    </submittedName>
</protein>
<proteinExistence type="predicted"/>
<name>A0ABU6T184_9FABA</name>
<dbReference type="Proteomes" id="UP001341840">
    <property type="component" value="Unassembled WGS sequence"/>
</dbReference>
<organism evidence="1 2">
    <name type="scientific">Stylosanthes scabra</name>
    <dbReference type="NCBI Taxonomy" id="79078"/>
    <lineage>
        <taxon>Eukaryota</taxon>
        <taxon>Viridiplantae</taxon>
        <taxon>Streptophyta</taxon>
        <taxon>Embryophyta</taxon>
        <taxon>Tracheophyta</taxon>
        <taxon>Spermatophyta</taxon>
        <taxon>Magnoliopsida</taxon>
        <taxon>eudicotyledons</taxon>
        <taxon>Gunneridae</taxon>
        <taxon>Pentapetalae</taxon>
        <taxon>rosids</taxon>
        <taxon>fabids</taxon>
        <taxon>Fabales</taxon>
        <taxon>Fabaceae</taxon>
        <taxon>Papilionoideae</taxon>
        <taxon>50 kb inversion clade</taxon>
        <taxon>dalbergioids sensu lato</taxon>
        <taxon>Dalbergieae</taxon>
        <taxon>Pterocarpus clade</taxon>
        <taxon>Stylosanthes</taxon>
    </lineage>
</organism>
<evidence type="ECO:0000313" key="1">
    <source>
        <dbReference type="EMBL" id="MED6142422.1"/>
    </source>
</evidence>
<dbReference type="EMBL" id="JASCZI010069747">
    <property type="protein sequence ID" value="MED6142422.1"/>
    <property type="molecule type" value="Genomic_DNA"/>
</dbReference>
<keyword evidence="2" id="KW-1185">Reference proteome</keyword>
<reference evidence="1 2" key="1">
    <citation type="journal article" date="2023" name="Plants (Basel)">
        <title>Bridging the Gap: Combining Genomics and Transcriptomics Approaches to Understand Stylosanthes scabra, an Orphan Legume from the Brazilian Caatinga.</title>
        <authorList>
            <person name="Ferreira-Neto J.R.C."/>
            <person name="da Silva M.D."/>
            <person name="Binneck E."/>
            <person name="de Melo N.F."/>
            <person name="da Silva R.H."/>
            <person name="de Melo A.L.T.M."/>
            <person name="Pandolfi V."/>
            <person name="Bustamante F.O."/>
            <person name="Brasileiro-Vidal A.C."/>
            <person name="Benko-Iseppon A.M."/>
        </authorList>
    </citation>
    <scope>NUCLEOTIDE SEQUENCE [LARGE SCALE GENOMIC DNA]</scope>
    <source>
        <tissue evidence="1">Leaves</tissue>
    </source>
</reference>
<feature type="non-terminal residue" evidence="1">
    <location>
        <position position="1"/>
    </location>
</feature>
<feature type="non-terminal residue" evidence="1">
    <location>
        <position position="120"/>
    </location>
</feature>